<dbReference type="Pfam" id="PF03382">
    <property type="entry name" value="DUF285"/>
    <property type="match status" value="1"/>
</dbReference>
<protein>
    <recommendedName>
        <fullName evidence="4">Surface protein</fullName>
    </recommendedName>
</protein>
<name>A0AAU9DPB7_9LACO</name>
<dbReference type="Proteomes" id="UP001321804">
    <property type="component" value="Chromosome"/>
</dbReference>
<sequence length="1066" mass="117211">MKLVKKLGYVLAGLSSILILAFVLNFKQDSKAADFPTNIAVENNGSVSRGGRLVNNVGSSFVDPFQKDSPPKFQPRIEINPRIPYELVQNRDFRLTGESQFTGGQSSVHLVWSAVANLLDGYVIERSENVSAPVWDTPPVNYGKHVNILNVYPDGGNFLKQWMDQIDPNTGQPVSMGLISVDAVSLTEFNKNASYYLKKGTSSYQYDGVYFGSKDVNGGDTPGVNDLTAASQPVVADFGASGRSVIFGHDTIFSHGWHHPYFGMFASKLDLFLNDNLPAGYHIGSPTANLEFTDIGSPNVVFTKDGYLNRYPYNLDPTKTYLIKPAHTVGQFYSSKSNATKWMEFGPPLTAIGNGGPTFAATALYDPSGTAVGSNNWYLITKDNYAQIQTGHTTGSCSPDEAKIIANMIYYTSTLTMNSPGDDHTVKDKAAPNIPTTTITQPSNDQINITVNSQDNKTDYYYRIKARTSTTTKYSDVIKVPVMSGFRGYIYAVDNNPNGVPKATIDPSTGLVSNINLNPTSGSSQASFSLTRLASAGKYLHIVAVDNANNVSAAKTINLSDYLWWKYETGTLTIYPHVLNADVDSTIGIGVDGMTHIWPWNQYKPQITKTVISPGVVGGRSLTNIFDGCTAMTSIEGLTNLNTTNVEDYNSMFNYCKSLTSLDFSNFNTVKSIVMFRFMRHCENITSLTYGPNFITNNVQNFGGFYEGMHKMTTFDLSHINTSSAVAMTGMFGDCPNLKTLDVSHFDTSKVSDMRYMFEFDSNLEELDLSSFSGASLTSMYYMFKDDFKLKRLKFSSSFNTSKVTTMEHAFENCRELRSLDLSTFVTNPNTTNMDNLLYGTSKLWQLKLGTSTKLSSTTGLGDPTPGTEIADLDNPTPVYYATNPQWREALTPATVHAPTGAARTAAQIATESQTRNTVRTYVWDQNGSQKFAATPGNINFGTHAGYLKNKEYISPAQNINVTDNRNVRTGKRWHVEVAVTNPFKLATDSTKVIRGNPLYYHNTTTGAVTHLLPTAQTLHSEIATSTYQDVKNYPWTLSFKASPSDIPKAGTYNATVTFTLVNDTP</sequence>
<keyword evidence="1" id="KW-1133">Transmembrane helix</keyword>
<feature type="transmembrane region" description="Helical" evidence="1">
    <location>
        <begin position="7"/>
        <end position="26"/>
    </location>
</feature>
<keyword evidence="1" id="KW-0472">Membrane</keyword>
<dbReference type="InterPro" id="IPR005046">
    <property type="entry name" value="DUF285"/>
</dbReference>
<dbReference type="InterPro" id="IPR011889">
    <property type="entry name" value="Liste_lipo_26"/>
</dbReference>
<evidence type="ECO:0000313" key="3">
    <source>
        <dbReference type="Proteomes" id="UP001321804"/>
    </source>
</evidence>
<organism evidence="2 3">
    <name type="scientific">Xylocopilactobacillus apis</name>
    <dbReference type="NCBI Taxonomy" id="2932183"/>
    <lineage>
        <taxon>Bacteria</taxon>
        <taxon>Bacillati</taxon>
        <taxon>Bacillota</taxon>
        <taxon>Bacilli</taxon>
        <taxon>Lactobacillales</taxon>
        <taxon>Lactobacillaceae</taxon>
        <taxon>Xylocopilactobacillus</taxon>
    </lineage>
</organism>
<evidence type="ECO:0008006" key="4">
    <source>
        <dbReference type="Google" id="ProtNLM"/>
    </source>
</evidence>
<dbReference type="Gene3D" id="3.80.10.10">
    <property type="entry name" value="Ribonuclease Inhibitor"/>
    <property type="match status" value="1"/>
</dbReference>
<dbReference type="NCBIfam" id="TIGR02167">
    <property type="entry name" value="Liste_lipo_26"/>
    <property type="match status" value="3"/>
</dbReference>
<reference evidence="2 3" key="1">
    <citation type="journal article" date="2023" name="Microbiol. Spectr.">
        <title>Symbiosis of Carpenter Bees with Uncharacterized Lactic Acid Bacteria Showing NAD Auxotrophy.</title>
        <authorList>
            <person name="Kawasaki S."/>
            <person name="Ozawa K."/>
            <person name="Mori T."/>
            <person name="Yamamoto A."/>
            <person name="Ito M."/>
            <person name="Ohkuma M."/>
            <person name="Sakamoto M."/>
            <person name="Matsutani M."/>
        </authorList>
    </citation>
    <scope>NUCLEOTIDE SEQUENCE [LARGE SCALE GENOMIC DNA]</scope>
    <source>
        <strain evidence="2 3">KimC2</strain>
    </source>
</reference>
<keyword evidence="3" id="KW-1185">Reference proteome</keyword>
<evidence type="ECO:0000313" key="2">
    <source>
        <dbReference type="EMBL" id="BDR56858.1"/>
    </source>
</evidence>
<dbReference type="SUPFAM" id="SSF52058">
    <property type="entry name" value="L domain-like"/>
    <property type="match status" value="1"/>
</dbReference>
<keyword evidence="1" id="KW-0812">Transmembrane</keyword>
<dbReference type="AlphaFoldDB" id="A0AAU9DPB7"/>
<dbReference type="EMBL" id="AP026801">
    <property type="protein sequence ID" value="BDR56858.1"/>
    <property type="molecule type" value="Genomic_DNA"/>
</dbReference>
<evidence type="ECO:0000256" key="1">
    <source>
        <dbReference type="SAM" id="Phobius"/>
    </source>
</evidence>
<dbReference type="InterPro" id="IPR032675">
    <property type="entry name" value="LRR_dom_sf"/>
</dbReference>
<dbReference type="RefSeq" id="WP_317695406.1">
    <property type="nucleotide sequence ID" value="NZ_AP026801.1"/>
</dbReference>
<accession>A0AAU9DPB7</accession>
<proteinExistence type="predicted"/>
<gene>
    <name evidence="2" type="ORF">KIMC2_14200</name>
</gene>
<dbReference type="KEGG" id="xak:KIMC2_14200"/>